<evidence type="ECO:0000256" key="6">
    <source>
        <dbReference type="ARBA" id="ARBA00023157"/>
    </source>
</evidence>
<evidence type="ECO:0000256" key="1">
    <source>
        <dbReference type="ARBA" id="ARBA00022670"/>
    </source>
</evidence>
<dbReference type="CDD" id="cd04280">
    <property type="entry name" value="ZnMc_astacin_like"/>
    <property type="match status" value="1"/>
</dbReference>
<dbReference type="GO" id="GO:0004222">
    <property type="term" value="F:metalloendopeptidase activity"/>
    <property type="evidence" value="ECO:0007669"/>
    <property type="project" value="UniProtKB-UniRule"/>
</dbReference>
<sequence length="388" mass="44300">MKSFCIILQFLAFGITCISIVSLNIQKNLFFFKNPSISRARRAIMLGLYGEWTFPIEYMISPRVNSSLVEKAIEIIQTETCIKFKKVSKVENSGIKFINNGICGSNVGKENIAGPQEIGISKDCDYIAGALHEISHMLGVIHEMIRPDRDNYVKFNREKMDPLIEYNFDKEPEDYIRTYGLKYDYGSVMHYDRIAGAINREIITMPKDKNYLHTIGQKTQFGFNDAKLLNYHYCNSTCQGVKLPCENGGYPNPHKCTECKCPRFYTGKYCENLLPSDPTCGERVLIATDQFKEYTMEGKKSCYIQILAPVGFKVKLKLIEALFEESFVCEPGTGLEVKYYKDKSVSGAIFCGHVTNKVVISEYQTVIMRYVGKADNHKIKIKYERIKA</sequence>
<keyword evidence="2 7" id="KW-0479">Metal-binding</keyword>
<evidence type="ECO:0000256" key="5">
    <source>
        <dbReference type="ARBA" id="ARBA00023049"/>
    </source>
</evidence>
<dbReference type="Gene3D" id="3.40.390.10">
    <property type="entry name" value="Collagenase (Catalytic Domain)"/>
    <property type="match status" value="1"/>
</dbReference>
<feature type="binding site" evidence="7">
    <location>
        <position position="132"/>
    </location>
    <ligand>
        <name>Zn(2+)</name>
        <dbReference type="ChEBI" id="CHEBI:29105"/>
        <note>catalytic</note>
    </ligand>
</feature>
<dbReference type="SMART" id="SM00235">
    <property type="entry name" value="ZnMc"/>
    <property type="match status" value="1"/>
</dbReference>
<keyword evidence="5 7" id="KW-0482">Metalloprotease</keyword>
<proteinExistence type="predicted"/>
<dbReference type="PANTHER" id="PTHR10127">
    <property type="entry name" value="DISCOIDIN, CUB, EGF, LAMININ , AND ZINC METALLOPROTEASE DOMAIN CONTAINING"/>
    <property type="match status" value="1"/>
</dbReference>
<evidence type="ECO:0000256" key="4">
    <source>
        <dbReference type="ARBA" id="ARBA00022833"/>
    </source>
</evidence>
<keyword evidence="10" id="KW-1185">Reference proteome</keyword>
<dbReference type="AlphaFoldDB" id="A0A0N4Z2X6"/>
<dbReference type="InterPro" id="IPR024079">
    <property type="entry name" value="MetalloPept_cat_dom_sf"/>
</dbReference>
<comment type="cofactor">
    <cofactor evidence="7 8">
        <name>Zn(2+)</name>
        <dbReference type="ChEBI" id="CHEBI:29105"/>
    </cofactor>
    <text evidence="7 8">Binds 1 zinc ion per subunit.</text>
</comment>
<dbReference type="Proteomes" id="UP000038045">
    <property type="component" value="Unplaced"/>
</dbReference>
<dbReference type="SUPFAM" id="SSF55486">
    <property type="entry name" value="Metalloproteases ('zincins'), catalytic domain"/>
    <property type="match status" value="1"/>
</dbReference>
<dbReference type="PANTHER" id="PTHR10127:SF780">
    <property type="entry name" value="METALLOENDOPEPTIDASE"/>
    <property type="match status" value="1"/>
</dbReference>
<keyword evidence="1 7" id="KW-0645">Protease</keyword>
<dbReference type="InterPro" id="IPR001506">
    <property type="entry name" value="Peptidase_M12A"/>
</dbReference>
<feature type="binding site" evidence="7">
    <location>
        <position position="136"/>
    </location>
    <ligand>
        <name>Zn(2+)</name>
        <dbReference type="ChEBI" id="CHEBI:29105"/>
        <note>catalytic</note>
    </ligand>
</feature>
<evidence type="ECO:0000256" key="2">
    <source>
        <dbReference type="ARBA" id="ARBA00022723"/>
    </source>
</evidence>
<evidence type="ECO:0000259" key="9">
    <source>
        <dbReference type="PROSITE" id="PS51864"/>
    </source>
</evidence>
<evidence type="ECO:0000256" key="8">
    <source>
        <dbReference type="RuleBase" id="RU361183"/>
    </source>
</evidence>
<keyword evidence="3 7" id="KW-0378">Hydrolase</keyword>
<feature type="active site" evidence="7">
    <location>
        <position position="133"/>
    </location>
</feature>
<reference evidence="11" key="1">
    <citation type="submission" date="2017-02" db="UniProtKB">
        <authorList>
            <consortium name="WormBaseParasite"/>
        </authorList>
    </citation>
    <scope>IDENTIFICATION</scope>
</reference>
<evidence type="ECO:0000313" key="11">
    <source>
        <dbReference type="WBParaSite" id="PTRK_0000125900.1"/>
    </source>
</evidence>
<dbReference type="InterPro" id="IPR006026">
    <property type="entry name" value="Peptidase_Metallo"/>
</dbReference>
<evidence type="ECO:0000313" key="10">
    <source>
        <dbReference type="Proteomes" id="UP000038045"/>
    </source>
</evidence>
<feature type="binding site" evidence="7">
    <location>
        <position position="142"/>
    </location>
    <ligand>
        <name>Zn(2+)</name>
        <dbReference type="ChEBI" id="CHEBI:29105"/>
        <note>catalytic</note>
    </ligand>
</feature>
<dbReference type="Pfam" id="PF01400">
    <property type="entry name" value="Astacin"/>
    <property type="match status" value="1"/>
</dbReference>
<evidence type="ECO:0000256" key="7">
    <source>
        <dbReference type="PROSITE-ProRule" id="PRU01211"/>
    </source>
</evidence>
<organism evidence="10 11">
    <name type="scientific">Parastrongyloides trichosuri</name>
    <name type="common">Possum-specific nematode worm</name>
    <dbReference type="NCBI Taxonomy" id="131310"/>
    <lineage>
        <taxon>Eukaryota</taxon>
        <taxon>Metazoa</taxon>
        <taxon>Ecdysozoa</taxon>
        <taxon>Nematoda</taxon>
        <taxon>Chromadorea</taxon>
        <taxon>Rhabditida</taxon>
        <taxon>Tylenchina</taxon>
        <taxon>Panagrolaimomorpha</taxon>
        <taxon>Strongyloidoidea</taxon>
        <taxon>Strongyloididae</taxon>
        <taxon>Parastrongyloides</taxon>
    </lineage>
</organism>
<dbReference type="GO" id="GO:0008270">
    <property type="term" value="F:zinc ion binding"/>
    <property type="evidence" value="ECO:0007669"/>
    <property type="project" value="UniProtKB-UniRule"/>
</dbReference>
<accession>A0A0N4Z2X6</accession>
<dbReference type="PRINTS" id="PR00480">
    <property type="entry name" value="ASTACIN"/>
</dbReference>
<dbReference type="PROSITE" id="PS51864">
    <property type="entry name" value="ASTACIN"/>
    <property type="match status" value="1"/>
</dbReference>
<dbReference type="EC" id="3.4.24.-" evidence="8"/>
<keyword evidence="4 7" id="KW-0862">Zinc</keyword>
<dbReference type="InterPro" id="IPR034035">
    <property type="entry name" value="Astacin-like_dom"/>
</dbReference>
<name>A0A0N4Z2X6_PARTI</name>
<feature type="domain" description="Peptidase M12A" evidence="9">
    <location>
        <begin position="42"/>
        <end position="235"/>
    </location>
</feature>
<dbReference type="GO" id="GO:0006508">
    <property type="term" value="P:proteolysis"/>
    <property type="evidence" value="ECO:0007669"/>
    <property type="project" value="UniProtKB-KW"/>
</dbReference>
<protein>
    <recommendedName>
        <fullName evidence="8">Metalloendopeptidase</fullName>
        <ecNumber evidence="8">3.4.24.-</ecNumber>
    </recommendedName>
</protein>
<comment type="caution">
    <text evidence="7">Lacks conserved residue(s) required for the propagation of feature annotation.</text>
</comment>
<dbReference type="WBParaSite" id="PTRK_0000125900.1">
    <property type="protein sequence ID" value="PTRK_0000125900.1"/>
    <property type="gene ID" value="PTRK_0000125900"/>
</dbReference>
<keyword evidence="6" id="KW-1015">Disulfide bond</keyword>
<evidence type="ECO:0000256" key="3">
    <source>
        <dbReference type="ARBA" id="ARBA00022801"/>
    </source>
</evidence>